<sequence length="52" mass="6370">MKARIKRKIQKRPFLYNVGQVFKACDWITSIQRGNMVWRRYRSFGTIIKSEY</sequence>
<proteinExistence type="predicted"/>
<name>A0A8S5UUY7_9CAUD</name>
<accession>A0A8S5UUY7</accession>
<dbReference type="EMBL" id="BK016143">
    <property type="protein sequence ID" value="DAF98190.1"/>
    <property type="molecule type" value="Genomic_DNA"/>
</dbReference>
<reference evidence="1" key="1">
    <citation type="journal article" date="2021" name="Proc. Natl. Acad. Sci. U.S.A.">
        <title>A Catalog of Tens of Thousands of Viruses from Human Metagenomes Reveals Hidden Associations with Chronic Diseases.</title>
        <authorList>
            <person name="Tisza M.J."/>
            <person name="Buck C.B."/>
        </authorList>
    </citation>
    <scope>NUCLEOTIDE SEQUENCE</scope>
    <source>
        <strain evidence="1">CtP6q2</strain>
    </source>
</reference>
<evidence type="ECO:0000313" key="1">
    <source>
        <dbReference type="EMBL" id="DAF98190.1"/>
    </source>
</evidence>
<organism evidence="1">
    <name type="scientific">Myoviridae sp. ctP6q2</name>
    <dbReference type="NCBI Taxonomy" id="2825096"/>
    <lineage>
        <taxon>Viruses</taxon>
        <taxon>Duplodnaviria</taxon>
        <taxon>Heunggongvirae</taxon>
        <taxon>Uroviricota</taxon>
        <taxon>Caudoviricetes</taxon>
    </lineage>
</organism>
<protein>
    <submittedName>
        <fullName evidence="1">Uncharacterized protein</fullName>
    </submittedName>
</protein>